<comment type="caution">
    <text evidence="2">The sequence shown here is derived from an EMBL/GenBank/DDBJ whole genome shotgun (WGS) entry which is preliminary data.</text>
</comment>
<name>A0AAD9FBI7_DISEL</name>
<dbReference type="Proteomes" id="UP001228049">
    <property type="component" value="Unassembled WGS sequence"/>
</dbReference>
<keyword evidence="3" id="KW-1185">Reference proteome</keyword>
<dbReference type="EMBL" id="JASDAP010000009">
    <property type="protein sequence ID" value="KAK1896347.1"/>
    <property type="molecule type" value="Genomic_DNA"/>
</dbReference>
<feature type="region of interest" description="Disordered" evidence="1">
    <location>
        <begin position="89"/>
        <end position="144"/>
    </location>
</feature>
<feature type="region of interest" description="Disordered" evidence="1">
    <location>
        <begin position="1"/>
        <end position="31"/>
    </location>
</feature>
<accession>A0AAD9FBI7</accession>
<evidence type="ECO:0000313" key="3">
    <source>
        <dbReference type="Proteomes" id="UP001228049"/>
    </source>
</evidence>
<proteinExistence type="predicted"/>
<evidence type="ECO:0000256" key="1">
    <source>
        <dbReference type="SAM" id="MobiDB-lite"/>
    </source>
</evidence>
<organism evidence="2 3">
    <name type="scientific">Dissostichus eleginoides</name>
    <name type="common">Patagonian toothfish</name>
    <name type="synonym">Dissostichus amissus</name>
    <dbReference type="NCBI Taxonomy" id="100907"/>
    <lineage>
        <taxon>Eukaryota</taxon>
        <taxon>Metazoa</taxon>
        <taxon>Chordata</taxon>
        <taxon>Craniata</taxon>
        <taxon>Vertebrata</taxon>
        <taxon>Euteleostomi</taxon>
        <taxon>Actinopterygii</taxon>
        <taxon>Neopterygii</taxon>
        <taxon>Teleostei</taxon>
        <taxon>Neoteleostei</taxon>
        <taxon>Acanthomorphata</taxon>
        <taxon>Eupercaria</taxon>
        <taxon>Perciformes</taxon>
        <taxon>Notothenioidei</taxon>
        <taxon>Nototheniidae</taxon>
        <taxon>Dissostichus</taxon>
    </lineage>
</organism>
<protein>
    <submittedName>
        <fullName evidence="2">CAP-Gly domain containing linker protein 1</fullName>
    </submittedName>
</protein>
<gene>
    <name evidence="2" type="ORF">KUDE01_015892</name>
</gene>
<evidence type="ECO:0000313" key="2">
    <source>
        <dbReference type="EMBL" id="KAK1896347.1"/>
    </source>
</evidence>
<sequence length="193" mass="19866">MSKTNAGAVPDPKTESPVAVEDRLSNESETDVIESGVATTVGAVRCHSSSDILVSEVVCGGRNCSGAATPWPRLEILNRFATLPDEAPAHPSDAAVVSTSPHLEASPSRVAVSPPSPARIIRQPSTGKQSKGPHSAPKHSSCSRRRLLKEAVIKRSSGGLILPGTNPPAPLPQQTPAVITPASAGKSCSRCGC</sequence>
<dbReference type="AlphaFoldDB" id="A0AAD9FBI7"/>
<reference evidence="2" key="1">
    <citation type="submission" date="2023-04" db="EMBL/GenBank/DDBJ databases">
        <title>Chromosome-level genome of Chaenocephalus aceratus.</title>
        <authorList>
            <person name="Park H."/>
        </authorList>
    </citation>
    <scope>NUCLEOTIDE SEQUENCE</scope>
    <source>
        <strain evidence="2">DE</strain>
        <tissue evidence="2">Muscle</tissue>
    </source>
</reference>